<dbReference type="AlphaFoldDB" id="A0A821LYJ1"/>
<dbReference type="EMBL" id="CAJOBG010116063">
    <property type="protein sequence ID" value="CAF4759382.1"/>
    <property type="molecule type" value="Genomic_DNA"/>
</dbReference>
<protein>
    <submittedName>
        <fullName evidence="2">Uncharacterized protein</fullName>
    </submittedName>
</protein>
<name>A0A821LYJ1_9BILA</name>
<feature type="region of interest" description="Disordered" evidence="1">
    <location>
        <begin position="1"/>
        <end position="23"/>
    </location>
</feature>
<reference evidence="2" key="1">
    <citation type="submission" date="2021-02" db="EMBL/GenBank/DDBJ databases">
        <authorList>
            <person name="Nowell W R."/>
        </authorList>
    </citation>
    <scope>NUCLEOTIDE SEQUENCE</scope>
</reference>
<evidence type="ECO:0000313" key="2">
    <source>
        <dbReference type="EMBL" id="CAF4759382.1"/>
    </source>
</evidence>
<evidence type="ECO:0000256" key="1">
    <source>
        <dbReference type="SAM" id="MobiDB-lite"/>
    </source>
</evidence>
<sequence>MIDDEESNGSSPSDSEMDCNDVY</sequence>
<dbReference type="Proteomes" id="UP000663866">
    <property type="component" value="Unassembled WGS sequence"/>
</dbReference>
<proteinExistence type="predicted"/>
<feature type="non-terminal residue" evidence="2">
    <location>
        <position position="23"/>
    </location>
</feature>
<comment type="caution">
    <text evidence="2">The sequence shown here is derived from an EMBL/GenBank/DDBJ whole genome shotgun (WGS) entry which is preliminary data.</text>
</comment>
<keyword evidence="3" id="KW-1185">Reference proteome</keyword>
<accession>A0A821LYJ1</accession>
<organism evidence="2 3">
    <name type="scientific">Rotaria magnacalcarata</name>
    <dbReference type="NCBI Taxonomy" id="392030"/>
    <lineage>
        <taxon>Eukaryota</taxon>
        <taxon>Metazoa</taxon>
        <taxon>Spiralia</taxon>
        <taxon>Gnathifera</taxon>
        <taxon>Rotifera</taxon>
        <taxon>Eurotatoria</taxon>
        <taxon>Bdelloidea</taxon>
        <taxon>Philodinida</taxon>
        <taxon>Philodinidae</taxon>
        <taxon>Rotaria</taxon>
    </lineage>
</organism>
<evidence type="ECO:0000313" key="3">
    <source>
        <dbReference type="Proteomes" id="UP000663866"/>
    </source>
</evidence>
<gene>
    <name evidence="2" type="ORF">OVN521_LOCUS50432</name>
</gene>